<dbReference type="KEGG" id="aser:Asera_60480"/>
<dbReference type="SUPFAM" id="SSF56349">
    <property type="entry name" value="DNA breaking-rejoining enzymes"/>
    <property type="match status" value="1"/>
</dbReference>
<gene>
    <name evidence="4" type="ORF">Asera_60480</name>
</gene>
<keyword evidence="2" id="KW-0233">DNA recombination</keyword>
<dbReference type="AlphaFoldDB" id="A0A810L8S5"/>
<dbReference type="Pfam" id="PF00589">
    <property type="entry name" value="Phage_integrase"/>
    <property type="match status" value="1"/>
</dbReference>
<dbReference type="GO" id="GO:0015074">
    <property type="term" value="P:DNA integration"/>
    <property type="evidence" value="ECO:0007669"/>
    <property type="project" value="InterPro"/>
</dbReference>
<organism evidence="4 5">
    <name type="scientific">Actinocatenispora sera</name>
    <dbReference type="NCBI Taxonomy" id="390989"/>
    <lineage>
        <taxon>Bacteria</taxon>
        <taxon>Bacillati</taxon>
        <taxon>Actinomycetota</taxon>
        <taxon>Actinomycetes</taxon>
        <taxon>Micromonosporales</taxon>
        <taxon>Micromonosporaceae</taxon>
        <taxon>Actinocatenispora</taxon>
    </lineage>
</organism>
<dbReference type="Gene3D" id="1.10.443.10">
    <property type="entry name" value="Intergrase catalytic core"/>
    <property type="match status" value="1"/>
</dbReference>
<evidence type="ECO:0000259" key="3">
    <source>
        <dbReference type="PROSITE" id="PS51898"/>
    </source>
</evidence>
<proteinExistence type="predicted"/>
<dbReference type="RefSeq" id="WP_051803059.1">
    <property type="nucleotide sequence ID" value="NZ_AP023354.1"/>
</dbReference>
<dbReference type="CDD" id="cd01189">
    <property type="entry name" value="INT_ICEBs1_C_like"/>
    <property type="match status" value="1"/>
</dbReference>
<dbReference type="GO" id="GO:0003677">
    <property type="term" value="F:DNA binding"/>
    <property type="evidence" value="ECO:0007669"/>
    <property type="project" value="UniProtKB-KW"/>
</dbReference>
<dbReference type="InterPro" id="IPR010998">
    <property type="entry name" value="Integrase_recombinase_N"/>
</dbReference>
<dbReference type="PANTHER" id="PTHR30349:SF91">
    <property type="entry name" value="INTA PROTEIN"/>
    <property type="match status" value="1"/>
</dbReference>
<dbReference type="Proteomes" id="UP000680750">
    <property type="component" value="Chromosome"/>
</dbReference>
<protein>
    <recommendedName>
        <fullName evidence="3">Tyr recombinase domain-containing protein</fullName>
    </recommendedName>
</protein>
<feature type="domain" description="Tyr recombinase" evidence="3">
    <location>
        <begin position="59"/>
        <end position="256"/>
    </location>
</feature>
<dbReference type="GO" id="GO:0006310">
    <property type="term" value="P:DNA recombination"/>
    <property type="evidence" value="ECO:0007669"/>
    <property type="project" value="UniProtKB-KW"/>
</dbReference>
<dbReference type="PANTHER" id="PTHR30349">
    <property type="entry name" value="PHAGE INTEGRASE-RELATED"/>
    <property type="match status" value="1"/>
</dbReference>
<dbReference type="InterPro" id="IPR050090">
    <property type="entry name" value="Tyrosine_recombinase_XerCD"/>
</dbReference>
<dbReference type="InterPro" id="IPR002104">
    <property type="entry name" value="Integrase_catalytic"/>
</dbReference>
<dbReference type="Gene3D" id="1.10.150.130">
    <property type="match status" value="1"/>
</dbReference>
<dbReference type="EMBL" id="AP023354">
    <property type="protein sequence ID" value="BCJ31940.1"/>
    <property type="molecule type" value="Genomic_DNA"/>
</dbReference>
<dbReference type="InterPro" id="IPR013762">
    <property type="entry name" value="Integrase-like_cat_sf"/>
</dbReference>
<dbReference type="InterPro" id="IPR011010">
    <property type="entry name" value="DNA_brk_join_enz"/>
</dbReference>
<sequence>MSAREVRLFLDGLAKHGTGEHTVRYVHATLRAALEDATREEIIPRNVAKLVRVAAPSKREPTPLTVEQVKTLLRSARDYRLYALFVVLAVLGLRRSEALALKWDDIDLTSGVLRVRGSLQRTSAGLELLPTKTRRSKRTVPLPALVLRALRDHWYASRMERADLDGRYPDSGHVFTTSIGTPIDPRNSTRLFHEQCEEAELPPVRLHDLRHGCATVLLSLGVPPRIVMEILGHSTLEMTMNTYAHVSLDNMRDALGKINDLLTGEEG</sequence>
<evidence type="ECO:0000256" key="1">
    <source>
        <dbReference type="ARBA" id="ARBA00023125"/>
    </source>
</evidence>
<evidence type="ECO:0000256" key="2">
    <source>
        <dbReference type="ARBA" id="ARBA00023172"/>
    </source>
</evidence>
<accession>A0A810L8S5</accession>
<evidence type="ECO:0000313" key="5">
    <source>
        <dbReference type="Proteomes" id="UP000680750"/>
    </source>
</evidence>
<name>A0A810L8S5_9ACTN</name>
<reference evidence="4" key="1">
    <citation type="submission" date="2020-08" db="EMBL/GenBank/DDBJ databases">
        <title>Whole genome shotgun sequence of Actinocatenispora sera NBRC 101916.</title>
        <authorList>
            <person name="Komaki H."/>
            <person name="Tamura T."/>
        </authorList>
    </citation>
    <scope>NUCLEOTIDE SEQUENCE</scope>
    <source>
        <strain evidence="4">NBRC 101916</strain>
    </source>
</reference>
<keyword evidence="1" id="KW-0238">DNA-binding</keyword>
<dbReference type="PROSITE" id="PS51898">
    <property type="entry name" value="TYR_RECOMBINASE"/>
    <property type="match status" value="1"/>
</dbReference>
<evidence type="ECO:0000313" key="4">
    <source>
        <dbReference type="EMBL" id="BCJ31940.1"/>
    </source>
</evidence>
<keyword evidence="5" id="KW-1185">Reference proteome</keyword>